<proteinExistence type="predicted"/>
<dbReference type="GeneID" id="59257211"/>
<evidence type="ECO:0000313" key="2">
    <source>
        <dbReference type="EMBL" id="KAF5876701.1"/>
    </source>
</evidence>
<dbReference type="EMBL" id="JABFCT010000004">
    <property type="protein sequence ID" value="KAF5876701.1"/>
    <property type="molecule type" value="Genomic_DNA"/>
</dbReference>
<accession>A0A8H6AZL6</accession>
<gene>
    <name evidence="2" type="ORF">Bfra_003107</name>
</gene>
<keyword evidence="3" id="KW-1185">Reference proteome</keyword>
<sequence>MEMHSAEMCAAMCRSGYTAARDLQSPSGSFSWEISEKGPAMSVSVQQHFVVRHFHSSTSNDKWNNGPVITASTASHSKSSALNQYPL</sequence>
<protein>
    <submittedName>
        <fullName evidence="2">Uncharacterized protein</fullName>
    </submittedName>
</protein>
<feature type="compositionally biased region" description="Low complexity" evidence="1">
    <location>
        <begin position="70"/>
        <end position="81"/>
    </location>
</feature>
<evidence type="ECO:0000313" key="3">
    <source>
        <dbReference type="Proteomes" id="UP000531561"/>
    </source>
</evidence>
<dbReference type="Proteomes" id="UP000531561">
    <property type="component" value="Unassembled WGS sequence"/>
</dbReference>
<dbReference type="RefSeq" id="XP_037195647.1">
    <property type="nucleotide sequence ID" value="XM_037333519.1"/>
</dbReference>
<dbReference type="AlphaFoldDB" id="A0A8H6AZL6"/>
<organism evidence="2 3">
    <name type="scientific">Botrytis fragariae</name>
    <dbReference type="NCBI Taxonomy" id="1964551"/>
    <lineage>
        <taxon>Eukaryota</taxon>
        <taxon>Fungi</taxon>
        <taxon>Dikarya</taxon>
        <taxon>Ascomycota</taxon>
        <taxon>Pezizomycotina</taxon>
        <taxon>Leotiomycetes</taxon>
        <taxon>Helotiales</taxon>
        <taxon>Sclerotiniaceae</taxon>
        <taxon>Botrytis</taxon>
    </lineage>
</organism>
<feature type="region of interest" description="Disordered" evidence="1">
    <location>
        <begin position="56"/>
        <end position="87"/>
    </location>
</feature>
<evidence type="ECO:0000256" key="1">
    <source>
        <dbReference type="SAM" id="MobiDB-lite"/>
    </source>
</evidence>
<name>A0A8H6AZL6_9HELO</name>
<comment type="caution">
    <text evidence="2">The sequence shown here is derived from an EMBL/GenBank/DDBJ whole genome shotgun (WGS) entry which is preliminary data.</text>
</comment>
<reference evidence="2 3" key="1">
    <citation type="journal article" date="2020" name="Phytopathology">
        <title>A high-quality genome resource of Botrytis fragariae, a new and rapidly spreading fungal pathogen causing strawberry gray mold in the U.S.A.</title>
        <authorList>
            <person name="Wu Y."/>
            <person name="Saski C.A."/>
            <person name="Schnabel G."/>
            <person name="Xiao S."/>
            <person name="Hu M."/>
        </authorList>
    </citation>
    <scope>NUCLEOTIDE SEQUENCE [LARGE SCALE GENOMIC DNA]</scope>
    <source>
        <strain evidence="2 3">BVB16</strain>
    </source>
</reference>